<name>A0A0K1EJZ8_CHOCO</name>
<protein>
    <submittedName>
        <fullName evidence="2">Uncharacterized protein</fullName>
    </submittedName>
</protein>
<keyword evidence="1" id="KW-0812">Transmembrane</keyword>
<dbReference type="OrthoDB" id="9255813at2"/>
<evidence type="ECO:0000256" key="1">
    <source>
        <dbReference type="SAM" id="Phobius"/>
    </source>
</evidence>
<dbReference type="STRING" id="52.CMC5_053460"/>
<keyword evidence="3" id="KW-1185">Reference proteome</keyword>
<keyword evidence="1" id="KW-1133">Transmembrane helix</keyword>
<dbReference type="Proteomes" id="UP000067626">
    <property type="component" value="Chromosome"/>
</dbReference>
<dbReference type="RefSeq" id="WP_050432998.1">
    <property type="nucleotide sequence ID" value="NZ_CP012159.1"/>
</dbReference>
<dbReference type="KEGG" id="ccro:CMC5_053460"/>
<reference evidence="2 3" key="1">
    <citation type="submission" date="2015-07" db="EMBL/GenBank/DDBJ databases">
        <title>Genome analysis of myxobacterium Chondromyces crocatus Cm c5 reveals a high potential for natural compound synthesis and the genetic basis for the loss of fruiting body formation.</title>
        <authorList>
            <person name="Zaburannyi N."/>
            <person name="Bunk B."/>
            <person name="Maier J."/>
            <person name="Overmann J."/>
            <person name="Mueller R."/>
        </authorList>
    </citation>
    <scope>NUCLEOTIDE SEQUENCE [LARGE SCALE GENOMIC DNA]</scope>
    <source>
        <strain evidence="2 3">Cm c5</strain>
    </source>
</reference>
<feature type="transmembrane region" description="Helical" evidence="1">
    <location>
        <begin position="12"/>
        <end position="33"/>
    </location>
</feature>
<feature type="transmembrane region" description="Helical" evidence="1">
    <location>
        <begin position="120"/>
        <end position="142"/>
    </location>
</feature>
<dbReference type="AlphaFoldDB" id="A0A0K1EJZ8"/>
<organism evidence="2 3">
    <name type="scientific">Chondromyces crocatus</name>
    <dbReference type="NCBI Taxonomy" id="52"/>
    <lineage>
        <taxon>Bacteria</taxon>
        <taxon>Pseudomonadati</taxon>
        <taxon>Myxococcota</taxon>
        <taxon>Polyangia</taxon>
        <taxon>Polyangiales</taxon>
        <taxon>Polyangiaceae</taxon>
        <taxon>Chondromyces</taxon>
    </lineage>
</organism>
<evidence type="ECO:0000313" key="3">
    <source>
        <dbReference type="Proteomes" id="UP000067626"/>
    </source>
</evidence>
<accession>A0A0K1EJZ8</accession>
<keyword evidence="1" id="KW-0472">Membrane</keyword>
<evidence type="ECO:0000313" key="2">
    <source>
        <dbReference type="EMBL" id="AKT41185.1"/>
    </source>
</evidence>
<feature type="transmembrane region" description="Helical" evidence="1">
    <location>
        <begin position="54"/>
        <end position="75"/>
    </location>
</feature>
<sequence>MSEHVLSDPVRLLAANGALQVLVSSLLGVYMLIPMQPWGKRLAPRVNMKSLLAAHLDWLMLAFMQWGAAFAMNTWSSTRSLAVALLLVFGGWTNPTPYLLRGAGINAFVLAGRPAQIVAASVAGLSSLAIIIAWAILSWGLVFGP</sequence>
<feature type="transmembrane region" description="Helical" evidence="1">
    <location>
        <begin position="81"/>
        <end position="100"/>
    </location>
</feature>
<proteinExistence type="predicted"/>
<gene>
    <name evidence="2" type="ORF">CMC5_053460</name>
</gene>
<dbReference type="EMBL" id="CP012159">
    <property type="protein sequence ID" value="AKT41185.1"/>
    <property type="molecule type" value="Genomic_DNA"/>
</dbReference>